<keyword evidence="3" id="KW-1015">Disulfide bond</keyword>
<dbReference type="SUPFAM" id="SSF52833">
    <property type="entry name" value="Thioredoxin-like"/>
    <property type="match status" value="1"/>
</dbReference>
<dbReference type="InterPro" id="IPR017937">
    <property type="entry name" value="Thioredoxin_CS"/>
</dbReference>
<dbReference type="PANTHER" id="PTHR45663:SF11">
    <property type="entry name" value="GEO12009P1"/>
    <property type="match status" value="1"/>
</dbReference>
<evidence type="ECO:0000313" key="21">
    <source>
        <dbReference type="EMBL" id="WET66542.1"/>
    </source>
</evidence>
<accession>A0A174U3A0</accession>
<dbReference type="EMBL" id="VOHW01000002">
    <property type="protein sequence ID" value="TWV63540.1"/>
    <property type="molecule type" value="Genomic_DNA"/>
</dbReference>
<dbReference type="EMBL" id="NFJX01000004">
    <property type="protein sequence ID" value="OUP20542.1"/>
    <property type="molecule type" value="Genomic_DNA"/>
</dbReference>
<evidence type="ECO:0000313" key="28">
    <source>
        <dbReference type="Proteomes" id="UP000441358"/>
    </source>
</evidence>
<dbReference type="Proteomes" id="UP000095455">
    <property type="component" value="Unassembled WGS sequence"/>
</dbReference>
<evidence type="ECO:0000313" key="26">
    <source>
        <dbReference type="Proteomes" id="UP000284660"/>
    </source>
</evidence>
<dbReference type="Proteomes" id="UP000315827">
    <property type="component" value="Unassembled WGS sequence"/>
</dbReference>
<reference evidence="17" key="3">
    <citation type="journal article" date="2018" name="BMC Genomics">
        <title>Whole genome sequencing and function prediction of 133 gut anaerobes isolated from chicken caecum in pure cultures.</title>
        <authorList>
            <person name="Medvecky M."/>
            <person name="Cejkova D."/>
            <person name="Polansky O."/>
            <person name="Karasova D."/>
            <person name="Kubasova T."/>
            <person name="Cizek A."/>
            <person name="Rychlik I."/>
        </authorList>
    </citation>
    <scope>NUCLEOTIDE SEQUENCE</scope>
    <source>
        <strain evidence="17">An199</strain>
    </source>
</reference>
<evidence type="ECO:0000313" key="25">
    <source>
        <dbReference type="Proteomes" id="UP000195950"/>
    </source>
</evidence>
<dbReference type="Proteomes" id="UP000441358">
    <property type="component" value="Unassembled WGS sequence"/>
</dbReference>
<evidence type="ECO:0000313" key="15">
    <source>
        <dbReference type="EMBL" id="MRZ51125.1"/>
    </source>
</evidence>
<dbReference type="EMBL" id="WKLT01000011">
    <property type="protein sequence ID" value="MRY58824.1"/>
    <property type="molecule type" value="Genomic_DNA"/>
</dbReference>
<evidence type="ECO:0000256" key="1">
    <source>
        <dbReference type="ARBA" id="ARBA00022448"/>
    </source>
</evidence>
<evidence type="ECO:0000313" key="8">
    <source>
        <dbReference type="EMBL" id="CUQ44706.1"/>
    </source>
</evidence>
<evidence type="ECO:0000313" key="11">
    <source>
        <dbReference type="EMBL" id="MRY58824.1"/>
    </source>
</evidence>
<dbReference type="OrthoDB" id="9790390at2"/>
<keyword evidence="4" id="KW-0676">Redox-active center</keyword>
<evidence type="ECO:0000313" key="22">
    <source>
        <dbReference type="Proteomes" id="UP000095332"/>
    </source>
</evidence>
<keyword evidence="2" id="KW-0249">Electron transport</keyword>
<dbReference type="RefSeq" id="WP_005854641.1">
    <property type="nucleotide sequence ID" value="NZ_AP019729.1"/>
</dbReference>
<evidence type="ECO:0000313" key="13">
    <source>
        <dbReference type="EMBL" id="MRY93183.1"/>
    </source>
</evidence>
<dbReference type="EMBL" id="WKMY01000004">
    <property type="protein sequence ID" value="MRY93183.1"/>
    <property type="molecule type" value="Genomic_DNA"/>
</dbReference>
<dbReference type="Proteomes" id="UP000441609">
    <property type="component" value="Unassembled WGS sequence"/>
</dbReference>
<dbReference type="GO" id="GO:0015035">
    <property type="term" value="F:protein-disulfide reductase activity"/>
    <property type="evidence" value="ECO:0007669"/>
    <property type="project" value="TreeGrafter"/>
</dbReference>
<dbReference type="Proteomes" id="UP000450599">
    <property type="component" value="Unassembled WGS sequence"/>
</dbReference>
<dbReference type="EMBL" id="CYXP01000008">
    <property type="protein sequence ID" value="CUN28231.1"/>
    <property type="molecule type" value="Genomic_DNA"/>
</dbReference>
<reference evidence="25" key="2">
    <citation type="submission" date="2017-04" db="EMBL/GenBank/DDBJ databases">
        <title>Function of individual gut microbiota members based on whole genome sequencing of pure cultures obtained from chicken caecum.</title>
        <authorList>
            <person name="Medvecky M."/>
            <person name="Cejkova D."/>
            <person name="Polansky O."/>
            <person name="Karasova D."/>
            <person name="Kubasova T."/>
            <person name="Cizek A."/>
            <person name="Rychlik I."/>
        </authorList>
    </citation>
    <scope>NUCLEOTIDE SEQUENCE [LARGE SCALE GENOMIC DNA]</scope>
    <source>
        <strain evidence="25">An199</strain>
    </source>
</reference>
<evidence type="ECO:0000313" key="17">
    <source>
        <dbReference type="EMBL" id="OUP20542.1"/>
    </source>
</evidence>
<dbReference type="EMBL" id="CZBM01000013">
    <property type="protein sequence ID" value="CUQ44706.1"/>
    <property type="molecule type" value="Genomic_DNA"/>
</dbReference>
<keyword evidence="1" id="KW-0813">Transport</keyword>
<evidence type="ECO:0000313" key="31">
    <source>
        <dbReference type="Proteomes" id="UP000461276"/>
    </source>
</evidence>
<dbReference type="Proteomes" id="UP001210126">
    <property type="component" value="Unassembled WGS sequence"/>
</dbReference>
<reference evidence="19 26" key="4">
    <citation type="submission" date="2018-08" db="EMBL/GenBank/DDBJ databases">
        <title>A genome reference for cultivated species of the human gut microbiota.</title>
        <authorList>
            <person name="Zou Y."/>
            <person name="Xue W."/>
            <person name="Luo G."/>
        </authorList>
    </citation>
    <scope>NUCLEOTIDE SEQUENCE [LARGE SCALE GENOMIC DNA]</scope>
    <source>
        <strain evidence="19 26">AM30-4</strain>
    </source>
</reference>
<evidence type="ECO:0000313" key="14">
    <source>
        <dbReference type="EMBL" id="MRZ05701.1"/>
    </source>
</evidence>
<evidence type="ECO:0000313" key="7">
    <source>
        <dbReference type="EMBL" id="CUO50544.1"/>
    </source>
</evidence>
<evidence type="ECO:0000313" key="27">
    <source>
        <dbReference type="Proteomes" id="UP000315827"/>
    </source>
</evidence>
<dbReference type="EMBL" id="CYYK01000008">
    <property type="protein sequence ID" value="CUO50544.1"/>
    <property type="molecule type" value="Genomic_DNA"/>
</dbReference>
<protein>
    <submittedName>
        <fullName evidence="18">Conjugal transfer protein TraF</fullName>
    </submittedName>
    <submittedName>
        <fullName evidence="17">Thiol reductase thioredoxin</fullName>
    </submittedName>
    <submittedName>
        <fullName evidence="9">Thioredoxin domain-containing protein</fullName>
    </submittedName>
    <submittedName>
        <fullName evidence="6">Thioredoxin-M</fullName>
    </submittedName>
</protein>
<dbReference type="Proteomes" id="UP000095591">
    <property type="component" value="Unassembled WGS sequence"/>
</dbReference>
<dbReference type="EMBL" id="WKMX01000005">
    <property type="protein sequence ID" value="MRZ05701.1"/>
    <property type="molecule type" value="Genomic_DNA"/>
</dbReference>
<evidence type="ECO:0000313" key="12">
    <source>
        <dbReference type="EMBL" id="MRY83325.1"/>
    </source>
</evidence>
<dbReference type="InterPro" id="IPR036249">
    <property type="entry name" value="Thioredoxin-like_sf"/>
</dbReference>
<feature type="domain" description="Thioredoxin" evidence="5">
    <location>
        <begin position="1"/>
        <end position="118"/>
    </location>
</feature>
<dbReference type="EMBL" id="CP051672">
    <property type="protein sequence ID" value="QJE30889.1"/>
    <property type="molecule type" value="Genomic_DNA"/>
</dbReference>
<dbReference type="GeneID" id="93521958"/>
<reference evidence="22 23" key="1">
    <citation type="submission" date="2015-09" db="EMBL/GenBank/DDBJ databases">
        <authorList>
            <consortium name="Pathogen Informatics"/>
        </authorList>
    </citation>
    <scope>NUCLEOTIDE SEQUENCE [LARGE SCALE GENOMIC DNA]</scope>
    <source>
        <strain evidence="7 23">2789STDY5608822</strain>
        <strain evidence="6 24">2789STDY5608872</strain>
        <strain evidence="8 22">2789STDY5834948</strain>
    </source>
</reference>
<evidence type="ECO:0000313" key="29">
    <source>
        <dbReference type="Proteomes" id="UP000441609"/>
    </source>
</evidence>
<evidence type="ECO:0000313" key="23">
    <source>
        <dbReference type="Proteomes" id="UP000095455"/>
    </source>
</evidence>
<dbReference type="Proteomes" id="UP000471216">
    <property type="component" value="Unassembled WGS sequence"/>
</dbReference>
<dbReference type="Proteomes" id="UP001221009">
    <property type="component" value="Chromosome"/>
</dbReference>
<dbReference type="AlphaFoldDB" id="A0A174U3A0"/>
<dbReference type="Proteomes" id="UP000195950">
    <property type="component" value="Unassembled WGS sequence"/>
</dbReference>
<evidence type="ECO:0000313" key="20">
    <source>
        <dbReference type="EMBL" id="TWV63540.1"/>
    </source>
</evidence>
<evidence type="ECO:0000313" key="32">
    <source>
        <dbReference type="Proteomes" id="UP000463337"/>
    </source>
</evidence>
<evidence type="ECO:0000259" key="5">
    <source>
        <dbReference type="PROSITE" id="PS51352"/>
    </source>
</evidence>
<evidence type="ECO:0000313" key="10">
    <source>
        <dbReference type="EMBL" id="MDB9141185.1"/>
    </source>
</evidence>
<dbReference type="EMBL" id="WKMO01000010">
    <property type="protein sequence ID" value="MSB74120.1"/>
    <property type="molecule type" value="Genomic_DNA"/>
</dbReference>
<dbReference type="GO" id="GO:0005829">
    <property type="term" value="C:cytosol"/>
    <property type="evidence" value="ECO:0007669"/>
    <property type="project" value="TreeGrafter"/>
</dbReference>
<dbReference type="Proteomes" id="UP000095332">
    <property type="component" value="Unassembled WGS sequence"/>
</dbReference>
<reference evidence="20 27" key="6">
    <citation type="submission" date="2019-07" db="EMBL/GenBank/DDBJ databases">
        <title>Genome sequencing of Parabacteroides distasonis iSURF_7.</title>
        <authorList>
            <person name="Degefu H.N."/>
            <person name="Ruoff K.L."/>
            <person name="Price C.E."/>
            <person name="Valls R.A."/>
            <person name="O'Toole G.A."/>
        </authorList>
    </citation>
    <scope>NUCLEOTIDE SEQUENCE [LARGE SCALE GENOMIC DNA]</scope>
    <source>
        <strain evidence="20 27">CFPLTA003_1B</strain>
    </source>
</reference>
<gene>
    <name evidence="6" type="primary">trxA_5</name>
    <name evidence="7" type="synonym">trxA_4</name>
    <name evidence="17" type="ORF">B5F32_06365</name>
    <name evidence="19" type="ORF">DW782_16100</name>
    <name evidence="7" type="ORF">ERS852380_02453</name>
    <name evidence="6" type="ORF">ERS852429_03226</name>
    <name evidence="8" type="ORF">ERS852560_02965</name>
    <name evidence="20" type="ORF">FSA05_05240</name>
    <name evidence="14" type="ORF">GKD54_05590</name>
    <name evidence="12" type="ORF">GKD58_03395</name>
    <name evidence="11" type="ORF">GKD59_13120</name>
    <name evidence="15" type="ORF">GKD66_13010</name>
    <name evidence="13" type="ORF">GKD67_08080</name>
    <name evidence="16" type="ORF">GKD70_12660</name>
    <name evidence="18" type="ORF">HHO38_22550</name>
    <name evidence="21" type="ORF">P2T59_11275</name>
    <name evidence="9" type="ORF">PN599_08400</name>
    <name evidence="10" type="ORF">PN612_22095</name>
</gene>
<dbReference type="EMBL" id="WKMW01000003">
    <property type="protein sequence ID" value="MRY83325.1"/>
    <property type="molecule type" value="Genomic_DNA"/>
</dbReference>
<evidence type="ECO:0000313" key="34">
    <source>
        <dbReference type="Proteomes" id="UP000501982"/>
    </source>
</evidence>
<dbReference type="OMA" id="HAPWCGY"/>
<dbReference type="EMBL" id="JAQMPJ010000005">
    <property type="protein sequence ID" value="MDB9005021.1"/>
    <property type="molecule type" value="Genomic_DNA"/>
</dbReference>
<evidence type="ECO:0000313" key="6">
    <source>
        <dbReference type="EMBL" id="CUN28231.1"/>
    </source>
</evidence>
<dbReference type="EMBL" id="CP120353">
    <property type="protein sequence ID" value="WET66542.1"/>
    <property type="molecule type" value="Genomic_DNA"/>
</dbReference>
<dbReference type="Proteomes" id="UP000463337">
    <property type="component" value="Unassembled WGS sequence"/>
</dbReference>
<evidence type="ECO:0000256" key="2">
    <source>
        <dbReference type="ARBA" id="ARBA00022982"/>
    </source>
</evidence>
<reference evidence="21" key="9">
    <citation type="submission" date="2023-03" db="EMBL/GenBank/DDBJ databases">
        <title>Parabacteroides distasonis, a bacteria resistant against UC.</title>
        <authorList>
            <person name="Dai W."/>
        </authorList>
    </citation>
    <scope>NUCLEOTIDE SEQUENCE</scope>
    <source>
        <strain evidence="21">F1-28</strain>
    </source>
</reference>
<evidence type="ECO:0000256" key="4">
    <source>
        <dbReference type="ARBA" id="ARBA00023284"/>
    </source>
</evidence>
<dbReference type="EMBL" id="QSJN01000010">
    <property type="protein sequence ID" value="RHD72815.1"/>
    <property type="molecule type" value="Genomic_DNA"/>
</dbReference>
<dbReference type="PROSITE" id="PS00194">
    <property type="entry name" value="THIOREDOXIN_1"/>
    <property type="match status" value="1"/>
</dbReference>
<dbReference type="PRINTS" id="PR00421">
    <property type="entry name" value="THIOREDOXIN"/>
</dbReference>
<dbReference type="Proteomes" id="UP000501982">
    <property type="component" value="Chromosome"/>
</dbReference>
<dbReference type="InterPro" id="IPR013766">
    <property type="entry name" value="Thioredoxin_domain"/>
</dbReference>
<evidence type="ECO:0000313" key="18">
    <source>
        <dbReference type="EMBL" id="QJE30889.1"/>
    </source>
</evidence>
<dbReference type="Proteomes" id="UP000284660">
    <property type="component" value="Unassembled WGS sequence"/>
</dbReference>
<name>A0A174U3A0_PARDI</name>
<evidence type="ECO:0000313" key="30">
    <source>
        <dbReference type="Proteomes" id="UP000450599"/>
    </source>
</evidence>
<reference evidence="18 34" key="7">
    <citation type="submission" date="2020-04" db="EMBL/GenBank/DDBJ databases">
        <title>Complete Genomes and Methylome analysis of CBBP consortium that reverse antibiotic-induced susceptibility to vancomycin-resistant Enterococcus faecium infection.</title>
        <authorList>
            <person name="Fomenkov A."/>
            <person name="Zhang Z."/>
            <person name="Pamer E."/>
            <person name="Roberts R.J."/>
        </authorList>
    </citation>
    <scope>NUCLEOTIDE SEQUENCE [LARGE SCALE GENOMIC DNA]</scope>
    <source>
        <strain evidence="34">CBBP</strain>
        <strain evidence="18">CBBP-1</strain>
    </source>
</reference>
<evidence type="ECO:0000313" key="24">
    <source>
        <dbReference type="Proteomes" id="UP000095591"/>
    </source>
</evidence>
<dbReference type="PROSITE" id="PS51352">
    <property type="entry name" value="THIOREDOXIN_2"/>
    <property type="match status" value="1"/>
</dbReference>
<dbReference type="Proteomes" id="UP001211522">
    <property type="component" value="Unassembled WGS sequence"/>
</dbReference>
<evidence type="ECO:0000313" key="16">
    <source>
        <dbReference type="EMBL" id="MSB74120.1"/>
    </source>
</evidence>
<evidence type="ECO:0000313" key="9">
    <source>
        <dbReference type="EMBL" id="MDB9005021.1"/>
    </source>
</evidence>
<reference evidence="9" key="8">
    <citation type="submission" date="2023-01" db="EMBL/GenBank/DDBJ databases">
        <title>Human gut microbiome strain richness.</title>
        <authorList>
            <person name="Chen-Liaw A."/>
        </authorList>
    </citation>
    <scope>NUCLEOTIDE SEQUENCE</scope>
    <source>
        <strain evidence="10">D35st1_E5_D35t1_190705</strain>
        <strain evidence="9">RTP21484st1_E5_RTP21484_190118</strain>
    </source>
</reference>
<dbReference type="Gene3D" id="3.40.30.10">
    <property type="entry name" value="Glutaredoxin"/>
    <property type="match status" value="1"/>
</dbReference>
<dbReference type="CDD" id="cd02947">
    <property type="entry name" value="TRX_family"/>
    <property type="match status" value="1"/>
</dbReference>
<reference evidence="28 29" key="5">
    <citation type="journal article" date="2019" name="Nat. Med.">
        <title>A library of human gut bacterial isolates paired with longitudinal multiomics data enables mechanistic microbiome research.</title>
        <authorList>
            <person name="Poyet M."/>
            <person name="Groussin M."/>
            <person name="Gibbons S.M."/>
            <person name="Avila-Pacheco J."/>
            <person name="Jiang X."/>
            <person name="Kearney S.M."/>
            <person name="Perrotta A.R."/>
            <person name="Berdy B."/>
            <person name="Zhao S."/>
            <person name="Lieberman T.D."/>
            <person name="Swanson P.K."/>
            <person name="Smith M."/>
            <person name="Roesemann S."/>
            <person name="Alexander J.E."/>
            <person name="Rich S.A."/>
            <person name="Livny J."/>
            <person name="Vlamakis H."/>
            <person name="Clish C."/>
            <person name="Bullock K."/>
            <person name="Deik A."/>
            <person name="Scott J."/>
            <person name="Pierce K.A."/>
            <person name="Xavier R.J."/>
            <person name="Alm E.J."/>
        </authorList>
    </citation>
    <scope>NUCLEOTIDE SEQUENCE [LARGE SCALE GENOMIC DNA]</scope>
    <source>
        <strain evidence="14 33">BIOML-A10</strain>
        <strain evidence="12 30">BIOML-A11</strain>
        <strain evidence="16 29">BIOML-A20</strain>
        <strain evidence="15 28">BIOML-A32</strain>
        <strain evidence="11 32">BIOML-A41</strain>
        <strain evidence="13 31">BIOML-A9</strain>
    </source>
</reference>
<dbReference type="Proteomes" id="UP000461276">
    <property type="component" value="Unassembled WGS sequence"/>
</dbReference>
<dbReference type="EMBL" id="JAQMPX010000154">
    <property type="protein sequence ID" value="MDB9141185.1"/>
    <property type="molecule type" value="Genomic_DNA"/>
</dbReference>
<evidence type="ECO:0000256" key="3">
    <source>
        <dbReference type="ARBA" id="ARBA00023157"/>
    </source>
</evidence>
<sequence>MVVIDLTKDGFIANVGDFEANPKDWKYIGSRPCLIDFHAPWCGYCKRLSPILDEFAKEFDGKIYIYKVDVDQEEALETAFNIRTIPTLMFCPLDGPREMMIGTMGKLELKQLIQEKLLK</sequence>
<evidence type="ECO:0000313" key="33">
    <source>
        <dbReference type="Proteomes" id="UP000471216"/>
    </source>
</evidence>
<dbReference type="Pfam" id="PF00085">
    <property type="entry name" value="Thioredoxin"/>
    <property type="match status" value="1"/>
</dbReference>
<dbReference type="GO" id="GO:0045454">
    <property type="term" value="P:cell redox homeostasis"/>
    <property type="evidence" value="ECO:0007669"/>
    <property type="project" value="TreeGrafter"/>
</dbReference>
<dbReference type="PANTHER" id="PTHR45663">
    <property type="entry name" value="GEO12009P1"/>
    <property type="match status" value="1"/>
</dbReference>
<dbReference type="EMBL" id="WKMC01000009">
    <property type="protein sequence ID" value="MRZ51125.1"/>
    <property type="molecule type" value="Genomic_DNA"/>
</dbReference>
<evidence type="ECO:0000313" key="19">
    <source>
        <dbReference type="EMBL" id="RHD72815.1"/>
    </source>
</evidence>
<organism evidence="17 25">
    <name type="scientific">Parabacteroides distasonis</name>
    <dbReference type="NCBI Taxonomy" id="823"/>
    <lineage>
        <taxon>Bacteria</taxon>
        <taxon>Pseudomonadati</taxon>
        <taxon>Bacteroidota</taxon>
        <taxon>Bacteroidia</taxon>
        <taxon>Bacteroidales</taxon>
        <taxon>Tannerellaceae</taxon>
        <taxon>Parabacteroides</taxon>
    </lineage>
</organism>
<proteinExistence type="predicted"/>